<dbReference type="Pfam" id="PF00293">
    <property type="entry name" value="NUDIX"/>
    <property type="match status" value="1"/>
</dbReference>
<evidence type="ECO:0000256" key="4">
    <source>
        <dbReference type="ARBA" id="ARBA00023027"/>
    </source>
</evidence>
<comment type="caution">
    <text evidence="6">Lacks conserved residue(s) required for the propagation of feature annotation.</text>
</comment>
<feature type="binding site" evidence="6">
    <location>
        <position position="115"/>
    </location>
    <ligand>
        <name>Zn(2+)</name>
        <dbReference type="ChEBI" id="CHEBI:29105"/>
    </ligand>
</feature>
<feature type="short sequence motif" description="Nudix box" evidence="6">
    <location>
        <begin position="173"/>
        <end position="194"/>
    </location>
</feature>
<dbReference type="Proteomes" id="UP000186513">
    <property type="component" value="Unassembled WGS sequence"/>
</dbReference>
<feature type="binding site" evidence="6">
    <location>
        <position position="192"/>
    </location>
    <ligand>
        <name>a divalent metal cation</name>
        <dbReference type="ChEBI" id="CHEBI:60240"/>
        <label>1</label>
    </ligand>
</feature>
<dbReference type="AlphaFoldDB" id="A0A1K2HFV6"/>
<keyword evidence="1 6" id="KW-0479">Metal-binding</keyword>
<dbReference type="InterPro" id="IPR015376">
    <property type="entry name" value="Znr_NADH_PPase"/>
</dbReference>
<dbReference type="EC" id="3.6.1.22" evidence="6"/>
<evidence type="ECO:0000256" key="2">
    <source>
        <dbReference type="ARBA" id="ARBA00022801"/>
    </source>
</evidence>
<dbReference type="SUPFAM" id="SSF55811">
    <property type="entry name" value="Nudix"/>
    <property type="match status" value="2"/>
</dbReference>
<dbReference type="InterPro" id="IPR022925">
    <property type="entry name" value="RNA_Hydrolase_NudC"/>
</dbReference>
<reference evidence="8 9" key="1">
    <citation type="submission" date="2016-11" db="EMBL/GenBank/DDBJ databases">
        <authorList>
            <person name="Jaros S."/>
            <person name="Januszkiewicz K."/>
            <person name="Wedrychowicz H."/>
        </authorList>
    </citation>
    <scope>NUCLEOTIDE SEQUENCE [LARGE SCALE GENOMIC DNA]</scope>
    <source>
        <strain evidence="8 9">DSM 18899</strain>
    </source>
</reference>
<dbReference type="GO" id="GO:0008270">
    <property type="term" value="F:zinc ion binding"/>
    <property type="evidence" value="ECO:0007669"/>
    <property type="project" value="UniProtKB-UniRule"/>
</dbReference>
<dbReference type="GO" id="GO:0030145">
    <property type="term" value="F:manganese ion binding"/>
    <property type="evidence" value="ECO:0007669"/>
    <property type="project" value="UniProtKB-UniRule"/>
</dbReference>
<comment type="cofactor">
    <cofactor evidence="6">
        <name>Mg(2+)</name>
        <dbReference type="ChEBI" id="CHEBI:18420"/>
    </cofactor>
    <cofactor evidence="6">
        <name>Mn(2+)</name>
        <dbReference type="ChEBI" id="CHEBI:29035"/>
    </cofactor>
    <text evidence="6">Divalent metal cations. Mg(2+) or Mn(2+).</text>
</comment>
<feature type="domain" description="Nudix hydrolase" evidence="7">
    <location>
        <begin position="139"/>
        <end position="263"/>
    </location>
</feature>
<dbReference type="InterPro" id="IPR020084">
    <property type="entry name" value="NUDIX_hydrolase_CS"/>
</dbReference>
<feature type="binding site" evidence="6">
    <location>
        <position position="138"/>
    </location>
    <ligand>
        <name>substrate</name>
    </ligand>
</feature>
<feature type="binding site" evidence="6">
    <location>
        <position position="125"/>
    </location>
    <ligand>
        <name>substrate</name>
    </ligand>
</feature>
<feature type="binding site" evidence="6">
    <location>
        <position position="192"/>
    </location>
    <ligand>
        <name>a divalent metal cation</name>
        <dbReference type="ChEBI" id="CHEBI:60240"/>
        <label>3</label>
    </ligand>
</feature>
<comment type="subunit">
    <text evidence="6">Homodimer.</text>
</comment>
<keyword evidence="9" id="KW-1185">Reference proteome</keyword>
<evidence type="ECO:0000256" key="1">
    <source>
        <dbReference type="ARBA" id="ARBA00022723"/>
    </source>
</evidence>
<sequence>MARFEAALVASAPASPLRWQFTFLAGKLLLPEGETLQLQPLAAAAAPLLSADAHYLGRLEGVDCWALSVSELPPGWQAVSLRAAMLAMPEALLAVAARAAQLIEWDRAHRFCGVCGTPTLRKGDERCRICPACQHLAYPRLSPAMMALVWRGRELLLARSPGFAPGIYSALAGFVEAGESLEQCVLREVAEEVGVQVGRLQYYGSQSWPFPHSLMVAYTAQWQAGEIVPQAGEIEDAQWFDIDALPAIPPRFSIAGHLIRDTVARLKSGELA</sequence>
<keyword evidence="5 6" id="KW-0464">Manganese</keyword>
<dbReference type="Gene3D" id="3.90.79.20">
    <property type="match status" value="1"/>
</dbReference>
<dbReference type="InterPro" id="IPR049734">
    <property type="entry name" value="NudC-like_C"/>
</dbReference>
<dbReference type="EMBL" id="FPKR01000005">
    <property type="protein sequence ID" value="SFZ75146.1"/>
    <property type="molecule type" value="Genomic_DNA"/>
</dbReference>
<dbReference type="GO" id="GO:0000287">
    <property type="term" value="F:magnesium ion binding"/>
    <property type="evidence" value="ECO:0007669"/>
    <property type="project" value="UniProtKB-UniRule"/>
</dbReference>
<dbReference type="Gene3D" id="3.90.79.10">
    <property type="entry name" value="Nucleoside Triphosphate Pyrophosphohydrolase"/>
    <property type="match status" value="1"/>
</dbReference>
<gene>
    <name evidence="6" type="primary">nudC</name>
    <name evidence="8" type="ORF">SAMN02745887_01475</name>
</gene>
<dbReference type="PANTHER" id="PTHR11383">
    <property type="entry name" value="NUCLEOSIDE DIPHOSPHATE-LINKED MOIETY X MOTIF 13"/>
    <property type="match status" value="1"/>
</dbReference>
<dbReference type="HAMAP" id="MF_00297">
    <property type="entry name" value="Nudix_NudC"/>
    <property type="match status" value="1"/>
</dbReference>
<evidence type="ECO:0000256" key="5">
    <source>
        <dbReference type="ARBA" id="ARBA00023211"/>
    </source>
</evidence>
<dbReference type="Pfam" id="PF09296">
    <property type="entry name" value="NUDIX-like"/>
    <property type="match status" value="1"/>
</dbReference>
<comment type="function">
    <text evidence="6">mRNA decapping enzyme that specifically removes the nicotinamide adenine dinucleotide (NAD) cap from a subset of mRNAs by hydrolyzing the diphosphate linkage to produce nicotinamide mononucleotide (NMN) and 5' monophosphate mRNA. The NAD-cap is present at the 5'-end of some mRNAs and stabilizes RNA against 5'-processing. Has preference for mRNAs with a 5'-end purine. Catalyzes the hydrolysis of a broad range of dinucleotide pyrophosphates.</text>
</comment>
<accession>A0A1K2HFV6</accession>
<feature type="binding site" evidence="6">
    <location>
        <position position="188"/>
    </location>
    <ligand>
        <name>a divalent metal cation</name>
        <dbReference type="ChEBI" id="CHEBI:60240"/>
        <label>2</label>
    </ligand>
</feature>
<feature type="binding site" evidence="6">
    <location>
        <position position="112"/>
    </location>
    <ligand>
        <name>Zn(2+)</name>
        <dbReference type="ChEBI" id="CHEBI:29105"/>
    </ligand>
</feature>
<dbReference type="CDD" id="cd03429">
    <property type="entry name" value="NUDIX_NADH_pyrophosphatase_Nudt13"/>
    <property type="match status" value="1"/>
</dbReference>
<name>A0A1K2HFV6_9NEIS</name>
<feature type="binding site" evidence="6">
    <location>
        <begin position="206"/>
        <end position="213"/>
    </location>
    <ligand>
        <name>substrate</name>
    </ligand>
</feature>
<dbReference type="EC" id="3.6.1.-" evidence="6"/>
<dbReference type="GO" id="GO:0000210">
    <property type="term" value="F:NAD+ diphosphatase activity"/>
    <property type="evidence" value="ECO:0007669"/>
    <property type="project" value="UniProtKB-UniRule"/>
</dbReference>
<dbReference type="PROSITE" id="PS00893">
    <property type="entry name" value="NUDIX_BOX"/>
    <property type="match status" value="1"/>
</dbReference>
<feature type="binding site" evidence="6">
    <location>
        <position position="172"/>
    </location>
    <ligand>
        <name>a divalent metal cation</name>
        <dbReference type="ChEBI" id="CHEBI:60240"/>
        <label>1</label>
    </ligand>
</feature>
<dbReference type="InterPro" id="IPR015797">
    <property type="entry name" value="NUDIX_hydrolase-like_dom_sf"/>
</dbReference>
<feature type="binding site" evidence="6">
    <location>
        <position position="130"/>
    </location>
    <ligand>
        <name>Zn(2+)</name>
        <dbReference type="ChEBI" id="CHEBI:29105"/>
    </ligand>
</feature>
<feature type="binding site" evidence="6">
    <location>
        <position position="233"/>
    </location>
    <ligand>
        <name>a divalent metal cation</name>
        <dbReference type="ChEBI" id="CHEBI:60240"/>
        <label>3</label>
    </ligand>
</feature>
<organism evidence="8 9">
    <name type="scientific">Chitinimonas taiwanensis DSM 18899</name>
    <dbReference type="NCBI Taxonomy" id="1121279"/>
    <lineage>
        <taxon>Bacteria</taxon>
        <taxon>Pseudomonadati</taxon>
        <taxon>Pseudomonadota</taxon>
        <taxon>Betaproteobacteria</taxon>
        <taxon>Neisseriales</taxon>
        <taxon>Chitinibacteraceae</taxon>
        <taxon>Chitinimonas</taxon>
    </lineage>
</organism>
<keyword evidence="4 6" id="KW-0520">NAD</keyword>
<evidence type="ECO:0000256" key="6">
    <source>
        <dbReference type="HAMAP-Rule" id="MF_00297"/>
    </source>
</evidence>
<comment type="catalytic activity">
    <reaction evidence="6">
        <text>NAD(+) + H2O = beta-nicotinamide D-ribonucleotide + AMP + 2 H(+)</text>
        <dbReference type="Rhea" id="RHEA:11800"/>
        <dbReference type="ChEBI" id="CHEBI:14649"/>
        <dbReference type="ChEBI" id="CHEBI:15377"/>
        <dbReference type="ChEBI" id="CHEBI:15378"/>
        <dbReference type="ChEBI" id="CHEBI:57540"/>
        <dbReference type="ChEBI" id="CHEBI:456215"/>
        <dbReference type="EC" id="3.6.1.22"/>
    </reaction>
</comment>
<protein>
    <recommendedName>
        <fullName evidence="6">NAD-capped RNA hydrolase NudC</fullName>
        <shortName evidence="6">DeNADding enzyme NudC</shortName>
        <ecNumber evidence="6">3.6.1.-</ecNumber>
    </recommendedName>
    <alternativeName>
        <fullName evidence="6">NADH pyrophosphatase</fullName>
        <ecNumber evidence="6">3.6.1.22</ecNumber>
    </alternativeName>
</protein>
<feature type="binding site" evidence="6">
    <location>
        <position position="133"/>
    </location>
    <ligand>
        <name>Zn(2+)</name>
        <dbReference type="ChEBI" id="CHEBI:29105"/>
    </ligand>
</feature>
<comment type="catalytic activity">
    <reaction evidence="6">
        <text>a 5'-end NAD(+)-phospho-ribonucleoside in mRNA + H2O = a 5'-end phospho-adenosine-phospho-ribonucleoside in mRNA + beta-nicotinamide D-ribonucleotide + 2 H(+)</text>
        <dbReference type="Rhea" id="RHEA:60876"/>
        <dbReference type="Rhea" id="RHEA-COMP:15698"/>
        <dbReference type="Rhea" id="RHEA-COMP:15719"/>
        <dbReference type="ChEBI" id="CHEBI:14649"/>
        <dbReference type="ChEBI" id="CHEBI:15377"/>
        <dbReference type="ChEBI" id="CHEBI:15378"/>
        <dbReference type="ChEBI" id="CHEBI:144029"/>
        <dbReference type="ChEBI" id="CHEBI:144051"/>
    </reaction>
</comment>
<dbReference type="InterPro" id="IPR015375">
    <property type="entry name" value="NADH_PPase-like_N"/>
</dbReference>
<feature type="binding site" evidence="6">
    <location>
        <position position="233"/>
    </location>
    <ligand>
        <name>a divalent metal cation</name>
        <dbReference type="ChEBI" id="CHEBI:60240"/>
        <label>1</label>
    </ligand>
</feature>
<dbReference type="RefSeq" id="WP_072428001.1">
    <property type="nucleotide sequence ID" value="NZ_FPKR01000005.1"/>
</dbReference>
<comment type="similarity">
    <text evidence="6">Belongs to the Nudix hydrolase family. NudC subfamily.</text>
</comment>
<dbReference type="STRING" id="1121279.SAMN02745887_01475"/>
<dbReference type="InterPro" id="IPR000086">
    <property type="entry name" value="NUDIX_hydrolase_dom"/>
</dbReference>
<feature type="binding site" evidence="6">
    <location>
        <position position="188"/>
    </location>
    <ligand>
        <name>a divalent metal cation</name>
        <dbReference type="ChEBI" id="CHEBI:60240"/>
        <label>3</label>
    </ligand>
</feature>
<comment type="cofactor">
    <cofactor evidence="6">
        <name>Zn(2+)</name>
        <dbReference type="ChEBI" id="CHEBI:29105"/>
    </cofactor>
    <text evidence="6">Binds 1 zinc ion per subunit.</text>
</comment>
<evidence type="ECO:0000256" key="3">
    <source>
        <dbReference type="ARBA" id="ARBA00022842"/>
    </source>
</evidence>
<evidence type="ECO:0000313" key="8">
    <source>
        <dbReference type="EMBL" id="SFZ75146.1"/>
    </source>
</evidence>
<dbReference type="NCBIfam" id="NF001299">
    <property type="entry name" value="PRK00241.1"/>
    <property type="match status" value="1"/>
</dbReference>
<feature type="binding site" evidence="6">
    <location>
        <position position="255"/>
    </location>
    <ligand>
        <name>substrate</name>
    </ligand>
</feature>
<dbReference type="PROSITE" id="PS51462">
    <property type="entry name" value="NUDIX"/>
    <property type="match status" value="1"/>
</dbReference>
<comment type="catalytic activity">
    <reaction evidence="6">
        <text>NADH + H2O = reduced beta-nicotinamide D-ribonucleotide + AMP + 2 H(+)</text>
        <dbReference type="Rhea" id="RHEA:48868"/>
        <dbReference type="ChEBI" id="CHEBI:15377"/>
        <dbReference type="ChEBI" id="CHEBI:15378"/>
        <dbReference type="ChEBI" id="CHEBI:57945"/>
        <dbReference type="ChEBI" id="CHEBI:90832"/>
        <dbReference type="ChEBI" id="CHEBI:456215"/>
        <dbReference type="EC" id="3.6.1.22"/>
    </reaction>
</comment>
<dbReference type="GO" id="GO:0035529">
    <property type="term" value="F:NADH pyrophosphatase activity"/>
    <property type="evidence" value="ECO:0007669"/>
    <property type="project" value="RHEA"/>
</dbReference>
<dbReference type="GO" id="GO:0110153">
    <property type="term" value="F:RNA NAD-cap (NMN-forming) hydrolase activity"/>
    <property type="evidence" value="ECO:0007669"/>
    <property type="project" value="RHEA"/>
</dbReference>
<proteinExistence type="inferred from homology"/>
<keyword evidence="2 6" id="KW-0378">Hydrolase</keyword>
<keyword evidence="6" id="KW-0862">Zinc</keyword>
<dbReference type="Pfam" id="PF09297">
    <property type="entry name" value="Zn_ribbon_NUD"/>
    <property type="match status" value="1"/>
</dbReference>
<keyword evidence="3 6" id="KW-0460">Magnesium</keyword>
<dbReference type="OrthoDB" id="9791656at2"/>
<dbReference type="PANTHER" id="PTHR11383:SF3">
    <property type="entry name" value="NAD(P)H PYROPHOSPHATASE NUDT13, MITOCHONDRIAL"/>
    <property type="match status" value="1"/>
</dbReference>
<evidence type="ECO:0000259" key="7">
    <source>
        <dbReference type="PROSITE" id="PS51462"/>
    </source>
</evidence>
<feature type="binding site" evidence="6">
    <location>
        <position position="82"/>
    </location>
    <ligand>
        <name>substrate</name>
    </ligand>
</feature>
<evidence type="ECO:0000313" key="9">
    <source>
        <dbReference type="Proteomes" id="UP000186513"/>
    </source>
</evidence>